<dbReference type="InterPro" id="IPR050223">
    <property type="entry name" value="D-isomer_2-hydroxyacid_DH"/>
</dbReference>
<evidence type="ECO:0000256" key="1">
    <source>
        <dbReference type="ARBA" id="ARBA00005854"/>
    </source>
</evidence>
<protein>
    <submittedName>
        <fullName evidence="6">D-glycerate dehydrogenase</fullName>
    </submittedName>
</protein>
<dbReference type="GO" id="GO:0005829">
    <property type="term" value="C:cytosol"/>
    <property type="evidence" value="ECO:0007669"/>
    <property type="project" value="TreeGrafter"/>
</dbReference>
<dbReference type="Pfam" id="PF02826">
    <property type="entry name" value="2-Hacid_dh_C"/>
    <property type="match status" value="1"/>
</dbReference>
<evidence type="ECO:0000256" key="2">
    <source>
        <dbReference type="ARBA" id="ARBA00023002"/>
    </source>
</evidence>
<dbReference type="PANTHER" id="PTHR10996:SF283">
    <property type="entry name" value="GLYOXYLATE_HYDROXYPYRUVATE REDUCTASE B"/>
    <property type="match status" value="1"/>
</dbReference>
<dbReference type="GO" id="GO:0016618">
    <property type="term" value="F:hydroxypyruvate reductase [NAD(P)H] activity"/>
    <property type="evidence" value="ECO:0007669"/>
    <property type="project" value="TreeGrafter"/>
</dbReference>
<dbReference type="PANTHER" id="PTHR10996">
    <property type="entry name" value="2-HYDROXYACID DEHYDROGENASE-RELATED"/>
    <property type="match status" value="1"/>
</dbReference>
<comment type="caution">
    <text evidence="6">The sequence shown here is derived from an EMBL/GenBank/DDBJ whole genome shotgun (WGS) entry which is preliminary data.</text>
</comment>
<dbReference type="SUPFAM" id="SSF52283">
    <property type="entry name" value="Formate/glycerate dehydrogenase catalytic domain-like"/>
    <property type="match status" value="1"/>
</dbReference>
<evidence type="ECO:0000259" key="4">
    <source>
        <dbReference type="Pfam" id="PF00389"/>
    </source>
</evidence>
<feature type="domain" description="D-isomer specific 2-hydroxyacid dehydrogenase NAD-binding" evidence="5">
    <location>
        <begin position="110"/>
        <end position="291"/>
    </location>
</feature>
<dbReference type="Gene3D" id="3.40.50.720">
    <property type="entry name" value="NAD(P)-binding Rossmann-like Domain"/>
    <property type="match status" value="2"/>
</dbReference>
<dbReference type="GO" id="GO:0051287">
    <property type="term" value="F:NAD binding"/>
    <property type="evidence" value="ECO:0007669"/>
    <property type="project" value="InterPro"/>
</dbReference>
<keyword evidence="7" id="KW-1185">Reference proteome</keyword>
<dbReference type="InterPro" id="IPR006139">
    <property type="entry name" value="D-isomer_2_OHA_DH_cat_dom"/>
</dbReference>
<evidence type="ECO:0000256" key="3">
    <source>
        <dbReference type="RuleBase" id="RU003719"/>
    </source>
</evidence>
<dbReference type="PROSITE" id="PS00065">
    <property type="entry name" value="D_2_HYDROXYACID_DH_1"/>
    <property type="match status" value="1"/>
</dbReference>
<organism evidence="6 7">
    <name type="scientific">Paenibacillus piri</name>
    <dbReference type="NCBI Taxonomy" id="2547395"/>
    <lineage>
        <taxon>Bacteria</taxon>
        <taxon>Bacillati</taxon>
        <taxon>Bacillota</taxon>
        <taxon>Bacilli</taxon>
        <taxon>Bacillales</taxon>
        <taxon>Paenibacillaceae</taxon>
        <taxon>Paenibacillus</taxon>
    </lineage>
</organism>
<sequence length="329" mass="36754">MASKPKVLINQKLPDPIVAYLKEHCDCTIWEGGGLLPRPQLLEMIKDFDGLYVNKESIDAELLERAPRLRAVSTSSVGYNHFNIEDMRARGVLGTHTPHVLDDTVADLAFALILSSARRVAELDSYVKQGKWQKGAIKEDEWFGMDVHHATLGIIGMGRIGEAIAKRASRGFDMNVLYYNRSRKPEAEEQYGVQYRALEDLLKESDFIVLMTPLTPQTVHYIRKEHFEMMKPTAFFINTSRGQTVDEQAMIEALQNGTIRGAGLDVFEQEPVSPDNPLLKLPNVVTLPHIGSATTKTRYDMAMLAAQNLVGALTGGKAYVVQELNELVK</sequence>
<feature type="domain" description="D-isomer specific 2-hydroxyacid dehydrogenase catalytic" evidence="4">
    <location>
        <begin position="7"/>
        <end position="317"/>
    </location>
</feature>
<reference evidence="6 7" key="1">
    <citation type="submission" date="2019-03" db="EMBL/GenBank/DDBJ databases">
        <title>This is whole genome sequence of Paenibacillus sp MS74 strain.</title>
        <authorList>
            <person name="Trinh H.N."/>
        </authorList>
    </citation>
    <scope>NUCLEOTIDE SEQUENCE [LARGE SCALE GENOMIC DNA]</scope>
    <source>
        <strain evidence="6 7">MS74</strain>
    </source>
</reference>
<dbReference type="InterPro" id="IPR006140">
    <property type="entry name" value="D-isomer_DH_NAD-bd"/>
</dbReference>
<dbReference type="OrthoDB" id="9805416at2"/>
<dbReference type="AlphaFoldDB" id="A0A4R5KWX2"/>
<dbReference type="CDD" id="cd05301">
    <property type="entry name" value="GDH"/>
    <property type="match status" value="1"/>
</dbReference>
<dbReference type="FunFam" id="3.40.50.720:FF:000462">
    <property type="entry name" value="Glyoxylate reductase (NADP+)"/>
    <property type="match status" value="1"/>
</dbReference>
<dbReference type="Proteomes" id="UP000295636">
    <property type="component" value="Unassembled WGS sequence"/>
</dbReference>
<dbReference type="InterPro" id="IPR036291">
    <property type="entry name" value="NAD(P)-bd_dom_sf"/>
</dbReference>
<proteinExistence type="inferred from homology"/>
<dbReference type="EMBL" id="SMRT01000002">
    <property type="protein sequence ID" value="TDF99655.1"/>
    <property type="molecule type" value="Genomic_DNA"/>
</dbReference>
<dbReference type="InterPro" id="IPR029752">
    <property type="entry name" value="D-isomer_DH_CS1"/>
</dbReference>
<accession>A0A4R5KWX2</accession>
<dbReference type="SUPFAM" id="SSF51735">
    <property type="entry name" value="NAD(P)-binding Rossmann-fold domains"/>
    <property type="match status" value="1"/>
</dbReference>
<dbReference type="Pfam" id="PF00389">
    <property type="entry name" value="2-Hacid_dh"/>
    <property type="match status" value="1"/>
</dbReference>
<evidence type="ECO:0000259" key="5">
    <source>
        <dbReference type="Pfam" id="PF02826"/>
    </source>
</evidence>
<comment type="similarity">
    <text evidence="1 3">Belongs to the D-isomer specific 2-hydroxyacid dehydrogenase family.</text>
</comment>
<dbReference type="GO" id="GO:0030267">
    <property type="term" value="F:glyoxylate reductase (NADPH) activity"/>
    <property type="evidence" value="ECO:0007669"/>
    <property type="project" value="TreeGrafter"/>
</dbReference>
<keyword evidence="2 3" id="KW-0560">Oxidoreductase</keyword>
<evidence type="ECO:0000313" key="6">
    <source>
        <dbReference type="EMBL" id="TDF99655.1"/>
    </source>
</evidence>
<dbReference type="RefSeq" id="WP_133226244.1">
    <property type="nucleotide sequence ID" value="NZ_SMRT01000002.1"/>
</dbReference>
<name>A0A4R5KWX2_9BACL</name>
<evidence type="ECO:0000313" key="7">
    <source>
        <dbReference type="Proteomes" id="UP000295636"/>
    </source>
</evidence>
<gene>
    <name evidence="6" type="ORF">E1757_07445</name>
</gene>